<dbReference type="PANTHER" id="PTHR45654">
    <property type="entry name" value="HOMEOBOX-LEUCINE ZIPPER PROTEIN MERISTEM L1"/>
    <property type="match status" value="1"/>
</dbReference>
<gene>
    <name evidence="2" type="ORF">T459_01792</name>
</gene>
<proteinExistence type="predicted"/>
<dbReference type="PANTHER" id="PTHR45654:SF69">
    <property type="entry name" value="HOMEOBOX-LEUCINE ZIPPER PROTEIN ANTHOCYANINLESS 2-LIKE"/>
    <property type="match status" value="1"/>
</dbReference>
<dbReference type="InterPro" id="IPR042160">
    <property type="entry name" value="HD-Zip_IV"/>
</dbReference>
<dbReference type="SMR" id="A0A2G3AI85"/>
<dbReference type="STRING" id="4072.A0A2G3AI85"/>
<reference evidence="2 3" key="1">
    <citation type="journal article" date="2014" name="Nat. Genet.">
        <title>Genome sequence of the hot pepper provides insights into the evolution of pungency in Capsicum species.</title>
        <authorList>
            <person name="Kim S."/>
            <person name="Park M."/>
            <person name="Yeom S.I."/>
            <person name="Kim Y.M."/>
            <person name="Lee J.M."/>
            <person name="Lee H.A."/>
            <person name="Seo E."/>
            <person name="Choi J."/>
            <person name="Cheong K."/>
            <person name="Kim K.T."/>
            <person name="Jung K."/>
            <person name="Lee G.W."/>
            <person name="Oh S.K."/>
            <person name="Bae C."/>
            <person name="Kim S.B."/>
            <person name="Lee H.Y."/>
            <person name="Kim S.Y."/>
            <person name="Kim M.S."/>
            <person name="Kang B.C."/>
            <person name="Jo Y.D."/>
            <person name="Yang H.B."/>
            <person name="Jeong H.J."/>
            <person name="Kang W.H."/>
            <person name="Kwon J.K."/>
            <person name="Shin C."/>
            <person name="Lim J.Y."/>
            <person name="Park J.H."/>
            <person name="Huh J.H."/>
            <person name="Kim J.S."/>
            <person name="Kim B.D."/>
            <person name="Cohen O."/>
            <person name="Paran I."/>
            <person name="Suh M.C."/>
            <person name="Lee S.B."/>
            <person name="Kim Y.K."/>
            <person name="Shin Y."/>
            <person name="Noh S.J."/>
            <person name="Park J."/>
            <person name="Seo Y.S."/>
            <person name="Kwon S.Y."/>
            <person name="Kim H.A."/>
            <person name="Park J.M."/>
            <person name="Kim H.J."/>
            <person name="Choi S.B."/>
            <person name="Bosland P.W."/>
            <person name="Reeves G."/>
            <person name="Jo S.H."/>
            <person name="Lee B.W."/>
            <person name="Cho H.T."/>
            <person name="Choi H.S."/>
            <person name="Lee M.S."/>
            <person name="Yu Y."/>
            <person name="Do Choi Y."/>
            <person name="Park B.S."/>
            <person name="van Deynze A."/>
            <person name="Ashrafi H."/>
            <person name="Hill T."/>
            <person name="Kim W.T."/>
            <person name="Pai H.S."/>
            <person name="Ahn H.K."/>
            <person name="Yeam I."/>
            <person name="Giovannoni J.J."/>
            <person name="Rose J.K."/>
            <person name="Sorensen I."/>
            <person name="Lee S.J."/>
            <person name="Kim R.W."/>
            <person name="Choi I.Y."/>
            <person name="Choi B.S."/>
            <person name="Lim J.S."/>
            <person name="Lee Y.H."/>
            <person name="Choi D."/>
        </authorList>
    </citation>
    <scope>NUCLEOTIDE SEQUENCE [LARGE SCALE GENOMIC DNA]</scope>
    <source>
        <strain evidence="3">cv. CM334</strain>
    </source>
</reference>
<feature type="compositionally biased region" description="Basic residues" evidence="1">
    <location>
        <begin position="55"/>
        <end position="65"/>
    </location>
</feature>
<feature type="region of interest" description="Disordered" evidence="1">
    <location>
        <begin position="1"/>
        <end position="65"/>
    </location>
</feature>
<organism evidence="2 3">
    <name type="scientific">Capsicum annuum</name>
    <name type="common">Capsicum pepper</name>
    <dbReference type="NCBI Taxonomy" id="4072"/>
    <lineage>
        <taxon>Eukaryota</taxon>
        <taxon>Viridiplantae</taxon>
        <taxon>Streptophyta</taxon>
        <taxon>Embryophyta</taxon>
        <taxon>Tracheophyta</taxon>
        <taxon>Spermatophyta</taxon>
        <taxon>Magnoliopsida</taxon>
        <taxon>eudicotyledons</taxon>
        <taxon>Gunneridae</taxon>
        <taxon>Pentapetalae</taxon>
        <taxon>asterids</taxon>
        <taxon>lamiids</taxon>
        <taxon>Solanales</taxon>
        <taxon>Solanaceae</taxon>
        <taxon>Solanoideae</taxon>
        <taxon>Capsiceae</taxon>
        <taxon>Capsicum</taxon>
    </lineage>
</organism>
<dbReference type="Gramene" id="PHT93910">
    <property type="protein sequence ID" value="PHT93910"/>
    <property type="gene ID" value="T459_01792"/>
</dbReference>
<dbReference type="Proteomes" id="UP000222542">
    <property type="component" value="Unassembled WGS sequence"/>
</dbReference>
<accession>A0A2G3AI85</accession>
<dbReference type="AlphaFoldDB" id="A0A2G3AI85"/>
<evidence type="ECO:0000256" key="1">
    <source>
        <dbReference type="SAM" id="MobiDB-lite"/>
    </source>
</evidence>
<comment type="caution">
    <text evidence="2">The sequence shown here is derived from an EMBL/GenBank/DDBJ whole genome shotgun (WGS) entry which is preliminary data.</text>
</comment>
<keyword evidence="3" id="KW-1185">Reference proteome</keyword>
<sequence>MQKSKMEVESVMGENGEGSNNVIIRQHEEDENESRPVGNIEGDASGDKQDSPRGKSSKRRKYSKHRANKVQELEACILFALLFKLLEHHENVIMKEENRKHRIEQLTLKAAMKNPICSHCDNKAFIVDLGADERQTMFENGRLKEEVKRIRVFEDKLLGPSASLKRSMASLNK</sequence>
<reference evidence="2 3" key="2">
    <citation type="journal article" date="2017" name="Genome Biol.">
        <title>New reference genome sequences of hot pepper reveal the massive evolution of plant disease-resistance genes by retroduplication.</title>
        <authorList>
            <person name="Kim S."/>
            <person name="Park J."/>
            <person name="Yeom S.I."/>
            <person name="Kim Y.M."/>
            <person name="Seo E."/>
            <person name="Kim K.T."/>
            <person name="Kim M.S."/>
            <person name="Lee J.M."/>
            <person name="Cheong K."/>
            <person name="Shin H.S."/>
            <person name="Kim S.B."/>
            <person name="Han K."/>
            <person name="Lee J."/>
            <person name="Park M."/>
            <person name="Lee H.A."/>
            <person name="Lee H.Y."/>
            <person name="Lee Y."/>
            <person name="Oh S."/>
            <person name="Lee J.H."/>
            <person name="Choi E."/>
            <person name="Choi E."/>
            <person name="Lee S.E."/>
            <person name="Jeon J."/>
            <person name="Kim H."/>
            <person name="Choi G."/>
            <person name="Song H."/>
            <person name="Lee J."/>
            <person name="Lee S.C."/>
            <person name="Kwon J.K."/>
            <person name="Lee H.Y."/>
            <person name="Koo N."/>
            <person name="Hong Y."/>
            <person name="Kim R.W."/>
            <person name="Kang W.H."/>
            <person name="Huh J.H."/>
            <person name="Kang B.C."/>
            <person name="Yang T.J."/>
            <person name="Lee Y.H."/>
            <person name="Bennetzen J.L."/>
            <person name="Choi D."/>
        </authorList>
    </citation>
    <scope>NUCLEOTIDE SEQUENCE [LARGE SCALE GENOMIC DNA]</scope>
    <source>
        <strain evidence="3">cv. CM334</strain>
    </source>
</reference>
<name>A0A2G3AI85_CAPAN</name>
<evidence type="ECO:0000313" key="3">
    <source>
        <dbReference type="Proteomes" id="UP000222542"/>
    </source>
</evidence>
<evidence type="ECO:0000313" key="2">
    <source>
        <dbReference type="EMBL" id="PHT93910.1"/>
    </source>
</evidence>
<dbReference type="EMBL" id="AYRZ02000001">
    <property type="protein sequence ID" value="PHT93910.1"/>
    <property type="molecule type" value="Genomic_DNA"/>
</dbReference>
<protein>
    <submittedName>
        <fullName evidence="2">Uncharacterized protein</fullName>
    </submittedName>
</protein>